<name>A0A369T9H3_9PROT</name>
<dbReference type="RefSeq" id="WP_114583028.1">
    <property type="nucleotide sequence ID" value="NZ_QPMH01000016.1"/>
</dbReference>
<evidence type="ECO:0000256" key="1">
    <source>
        <dbReference type="SAM" id="Phobius"/>
    </source>
</evidence>
<sequence length="59" mass="6732">MIFWEIFSYAAWALAALLLGWMLLDLIKVSKDYSEEFLLSAREGADELLQQDHAQGGKK</sequence>
<organism evidence="2 3">
    <name type="scientific">Ferruginivarius sediminum</name>
    <dbReference type="NCBI Taxonomy" id="2661937"/>
    <lineage>
        <taxon>Bacteria</taxon>
        <taxon>Pseudomonadati</taxon>
        <taxon>Pseudomonadota</taxon>
        <taxon>Alphaproteobacteria</taxon>
        <taxon>Rhodospirillales</taxon>
        <taxon>Rhodospirillaceae</taxon>
        <taxon>Ferruginivarius</taxon>
    </lineage>
</organism>
<feature type="transmembrane region" description="Helical" evidence="1">
    <location>
        <begin position="6"/>
        <end position="24"/>
    </location>
</feature>
<dbReference type="Proteomes" id="UP000253941">
    <property type="component" value="Unassembled WGS sequence"/>
</dbReference>
<dbReference type="EMBL" id="QPMH01000016">
    <property type="protein sequence ID" value="RDD61025.1"/>
    <property type="molecule type" value="Genomic_DNA"/>
</dbReference>
<comment type="caution">
    <text evidence="2">The sequence shown here is derived from an EMBL/GenBank/DDBJ whole genome shotgun (WGS) entry which is preliminary data.</text>
</comment>
<protein>
    <submittedName>
        <fullName evidence="2">Uncharacterized protein</fullName>
    </submittedName>
</protein>
<proteinExistence type="predicted"/>
<keyword evidence="3" id="KW-1185">Reference proteome</keyword>
<keyword evidence="1" id="KW-0472">Membrane</keyword>
<evidence type="ECO:0000313" key="2">
    <source>
        <dbReference type="EMBL" id="RDD61025.1"/>
    </source>
</evidence>
<dbReference type="AlphaFoldDB" id="A0A369T9H3"/>
<keyword evidence="1" id="KW-0812">Transmembrane</keyword>
<keyword evidence="1" id="KW-1133">Transmembrane helix</keyword>
<accession>A0A369T9H3</accession>
<gene>
    <name evidence="2" type="ORF">DRB17_14965</name>
</gene>
<reference evidence="2 3" key="1">
    <citation type="submission" date="2018-07" db="EMBL/GenBank/DDBJ databases">
        <title>Venubactetium sediminum gen. nov., sp. nov., isolated from a marine solar saltern.</title>
        <authorList>
            <person name="Wang S."/>
        </authorList>
    </citation>
    <scope>NUCLEOTIDE SEQUENCE [LARGE SCALE GENOMIC DNA]</scope>
    <source>
        <strain evidence="2 3">WD2A32</strain>
    </source>
</reference>
<evidence type="ECO:0000313" key="3">
    <source>
        <dbReference type="Proteomes" id="UP000253941"/>
    </source>
</evidence>